<sequence>MDLCHCRIAPTGVDSRTPLQCRALPRDSSPLTSGADLPGPNGRKRARVQRSKWQPQLMRSRDSIMCAVRPPGLPRCLLPPPVNMGGSRYAGNLSGGSPPGTQHGQARFGRARSGTGGATTGRSRPAPPLQDELPGSACDSRSPGEVKSSAGLRVGPART</sequence>
<evidence type="ECO:0000256" key="1">
    <source>
        <dbReference type="SAM" id="MobiDB-lite"/>
    </source>
</evidence>
<organism evidence="2 3">
    <name type="scientific">Pleurodeles waltl</name>
    <name type="common">Iberian ribbed newt</name>
    <dbReference type="NCBI Taxonomy" id="8319"/>
    <lineage>
        <taxon>Eukaryota</taxon>
        <taxon>Metazoa</taxon>
        <taxon>Chordata</taxon>
        <taxon>Craniata</taxon>
        <taxon>Vertebrata</taxon>
        <taxon>Euteleostomi</taxon>
        <taxon>Amphibia</taxon>
        <taxon>Batrachia</taxon>
        <taxon>Caudata</taxon>
        <taxon>Salamandroidea</taxon>
        <taxon>Salamandridae</taxon>
        <taxon>Pleurodelinae</taxon>
        <taxon>Pleurodeles</taxon>
    </lineage>
</organism>
<accession>A0AAV7VJW8</accession>
<feature type="region of interest" description="Disordered" evidence="1">
    <location>
        <begin position="75"/>
        <end position="159"/>
    </location>
</feature>
<comment type="caution">
    <text evidence="2">The sequence shown here is derived from an EMBL/GenBank/DDBJ whole genome shotgun (WGS) entry which is preliminary data.</text>
</comment>
<reference evidence="2" key="1">
    <citation type="journal article" date="2022" name="bioRxiv">
        <title>Sequencing and chromosome-scale assembly of the giantPleurodeles waltlgenome.</title>
        <authorList>
            <person name="Brown T."/>
            <person name="Elewa A."/>
            <person name="Iarovenko S."/>
            <person name="Subramanian E."/>
            <person name="Araus A.J."/>
            <person name="Petzold A."/>
            <person name="Susuki M."/>
            <person name="Suzuki K.-i.T."/>
            <person name="Hayashi T."/>
            <person name="Toyoda A."/>
            <person name="Oliveira C."/>
            <person name="Osipova E."/>
            <person name="Leigh N.D."/>
            <person name="Simon A."/>
            <person name="Yun M.H."/>
        </authorList>
    </citation>
    <scope>NUCLEOTIDE SEQUENCE</scope>
    <source>
        <strain evidence="2">20211129_DDA</strain>
        <tissue evidence="2">Liver</tissue>
    </source>
</reference>
<keyword evidence="3" id="KW-1185">Reference proteome</keyword>
<name>A0AAV7VJW8_PLEWA</name>
<dbReference type="Proteomes" id="UP001066276">
    <property type="component" value="Chromosome 2_1"/>
</dbReference>
<evidence type="ECO:0000313" key="2">
    <source>
        <dbReference type="EMBL" id="KAJ1201042.1"/>
    </source>
</evidence>
<protein>
    <submittedName>
        <fullName evidence="2">Uncharacterized protein</fullName>
    </submittedName>
</protein>
<dbReference type="AlphaFoldDB" id="A0AAV7VJW8"/>
<evidence type="ECO:0000313" key="3">
    <source>
        <dbReference type="Proteomes" id="UP001066276"/>
    </source>
</evidence>
<dbReference type="EMBL" id="JANPWB010000003">
    <property type="protein sequence ID" value="KAJ1201042.1"/>
    <property type="molecule type" value="Genomic_DNA"/>
</dbReference>
<gene>
    <name evidence="2" type="ORF">NDU88_004858</name>
</gene>
<proteinExistence type="predicted"/>
<feature type="region of interest" description="Disordered" evidence="1">
    <location>
        <begin position="19"/>
        <end position="58"/>
    </location>
</feature>